<feature type="region of interest" description="Disordered" evidence="6">
    <location>
        <begin position="885"/>
        <end position="948"/>
    </location>
</feature>
<keyword evidence="2" id="KW-0597">Phosphoprotein</keyword>
<protein>
    <recommendedName>
        <fullName evidence="7">Ubiquitin-like protease family profile domain-containing protein</fullName>
    </recommendedName>
</protein>
<dbReference type="InterPro" id="IPR003653">
    <property type="entry name" value="Peptidase_C48_C"/>
</dbReference>
<dbReference type="InterPro" id="IPR038765">
    <property type="entry name" value="Papain-like_cys_pep_sf"/>
</dbReference>
<evidence type="ECO:0000313" key="9">
    <source>
        <dbReference type="Proteomes" id="UP001151295"/>
    </source>
</evidence>
<dbReference type="EMBL" id="JANBQD010000015">
    <property type="protein sequence ID" value="KAJ1993978.1"/>
    <property type="molecule type" value="Genomic_DNA"/>
</dbReference>
<feature type="region of interest" description="Disordered" evidence="6">
    <location>
        <begin position="80"/>
        <end position="104"/>
    </location>
</feature>
<proteinExistence type="inferred from homology"/>
<comment type="caution">
    <text evidence="8">The sequence shown here is derived from an EMBL/GenBank/DDBJ whole genome shotgun (WGS) entry which is preliminary data.</text>
</comment>
<dbReference type="InterPro" id="IPR051947">
    <property type="entry name" value="Sentrin-specific_protease"/>
</dbReference>
<evidence type="ECO:0000256" key="1">
    <source>
        <dbReference type="ARBA" id="ARBA00005234"/>
    </source>
</evidence>
<dbReference type="PROSITE" id="PS50600">
    <property type="entry name" value="ULP_PROTEASE"/>
    <property type="match status" value="1"/>
</dbReference>
<gene>
    <name evidence="8" type="ORF">EDC05_001889</name>
</gene>
<feature type="compositionally biased region" description="Polar residues" evidence="6">
    <location>
        <begin position="264"/>
        <end position="273"/>
    </location>
</feature>
<feature type="compositionally biased region" description="Polar residues" evidence="6">
    <location>
        <begin position="171"/>
        <end position="185"/>
    </location>
</feature>
<feature type="region of interest" description="Disordered" evidence="6">
    <location>
        <begin position="264"/>
        <end position="289"/>
    </location>
</feature>
<keyword evidence="3" id="KW-0645">Protease</keyword>
<feature type="domain" description="Ubiquitin-like protease family profile" evidence="7">
    <location>
        <begin position="712"/>
        <end position="1071"/>
    </location>
</feature>
<feature type="compositionally biased region" description="Basic and acidic residues" evidence="6">
    <location>
        <begin position="186"/>
        <end position="199"/>
    </location>
</feature>
<evidence type="ECO:0000256" key="4">
    <source>
        <dbReference type="ARBA" id="ARBA00022786"/>
    </source>
</evidence>
<evidence type="ECO:0000256" key="2">
    <source>
        <dbReference type="ARBA" id="ARBA00022553"/>
    </source>
</evidence>
<dbReference type="Pfam" id="PF02902">
    <property type="entry name" value="Peptidase_C48"/>
    <property type="match status" value="2"/>
</dbReference>
<reference evidence="8" key="1">
    <citation type="submission" date="2022-07" db="EMBL/GenBank/DDBJ databases">
        <title>Phylogenomic reconstructions and comparative analyses of Kickxellomycotina fungi.</title>
        <authorList>
            <person name="Reynolds N.K."/>
            <person name="Stajich J.E."/>
            <person name="Barry K."/>
            <person name="Grigoriev I.V."/>
            <person name="Crous P."/>
            <person name="Smith M.E."/>
        </authorList>
    </citation>
    <scope>NUCLEOTIDE SEQUENCE</scope>
    <source>
        <strain evidence="8">BCRC 34882</strain>
    </source>
</reference>
<keyword evidence="9" id="KW-1185">Reference proteome</keyword>
<feature type="compositionally biased region" description="Polar residues" evidence="6">
    <location>
        <begin position="41"/>
        <end position="52"/>
    </location>
</feature>
<name>A0ABQ8PQK9_9FUNG</name>
<evidence type="ECO:0000256" key="3">
    <source>
        <dbReference type="ARBA" id="ARBA00022670"/>
    </source>
</evidence>
<keyword evidence="5" id="KW-0378">Hydrolase</keyword>
<feature type="compositionally biased region" description="Basic and acidic residues" evidence="6">
    <location>
        <begin position="141"/>
        <end position="157"/>
    </location>
</feature>
<feature type="region of interest" description="Disordered" evidence="6">
    <location>
        <begin position="39"/>
        <end position="65"/>
    </location>
</feature>
<sequence>MVDGNAKQGYSITPGRRKATIIDIPTEGRFNHLTDVDDFETSSSHRASNIRSPYSGRKPSGRTKQICNNSRKHAALQLLPSSETDPAYPRPSKKHDQPSLHPARTRLTFASYAKAASDRAAKKLHSSTNIITEIHSGSSSDEEKPAAAASKQDKQTVDEVSVLKRRRVNMPVSSLGTTETRSSDSTIKRHGDSSNRRSTGELYDDITAKIGVDKSPKSPMLNTQTKPPPKHTPATSQIVVPETLAKKIEGFNSPYQVSQQKASTLASPYTCGSKSPLVDNRRRTFAPGYRSPSVLASELAGTKVVDRLKPKAHKKDDGTSNKSPSLLGEAASSPRKRQVGASFSTAKSRRQAADSYDSSVAEIFARASSMSKRRNSNVSLQQPSKYPGRTMPLLGVRIGKFLQTADPDPHAAKTSGTNLKLTILFNQRLLEIHGLKDGSEFMRVEDSSIASLEHRVQDGLVIWRIAPTSSIENLFDTEVFDPDSGNADLSLVVLCWRQPSASDSALQRLKATFQSEIRIMSLGKVDFERYSAELNKPFSIDLISSSDDEKTSKKPAGDALAASSPSVDRRASTSAAPFSMYWASPGNVGGQRFFPGDDMCARTPTGGNSAVKGEANDSGDDIWAPSSIKHGRRKTQATFLDSSADGALLPIATRKYSLRRTIAGSSDRTIPPLHSIDDSDLSDSGLAEQKKEFFASDHTLRFEYPKDGPKAISVTGSDISRLYRGEFLNDTIIEFYLRYIGENLRETNAVMYQQSFFFNTFFFKKLSRRTKATAALTESSSMANPVELVYQQLKKWTANVKLFDKKYIFVPINENIHWYLAIVVNPSAMIAESPEIEKNDDVSMKSADSKTAEADIEAATDMAELLNTDAQRPDRSQNSLNMFFTAYSPRQKTKDTEVPDSTKTDEAHKAFKSILGDSECAAKEKSQTTAQTTENQSSDPSKSPLPQDVIDLSETHEPEEHSTSKDLPIILSPERPSKQPAVRVSFMNREFEVPESKYLDPNTTPAIIILDSLGNRHQSTFGLLRHYMQAEADLRLGAILHENTVGKYAKVPLQNNLCDCGVYLLHYVEEFFKDPDGFLSLALSGVSMRDWFTSENMQNKRKDLLALSTKLAKDYAELQTKKRRDADDKQDECSNKSKGGNNSNVSSDTSDNPSKATDGEQEKSTMPSEEP</sequence>
<keyword evidence="4" id="KW-0833">Ubl conjugation pathway</keyword>
<feature type="compositionally biased region" description="Low complexity" evidence="6">
    <location>
        <begin position="1136"/>
        <end position="1154"/>
    </location>
</feature>
<dbReference type="Gene3D" id="3.30.310.130">
    <property type="entry name" value="Ubiquitin-related"/>
    <property type="match status" value="1"/>
</dbReference>
<feature type="compositionally biased region" description="Polar residues" evidence="6">
    <location>
        <begin position="927"/>
        <end position="941"/>
    </location>
</feature>
<dbReference type="Gene3D" id="1.10.418.20">
    <property type="match status" value="2"/>
</dbReference>
<feature type="compositionally biased region" description="Basic and acidic residues" evidence="6">
    <location>
        <begin position="892"/>
        <end position="909"/>
    </location>
</feature>
<feature type="region of interest" description="Disordered" evidence="6">
    <location>
        <begin position="132"/>
        <end position="236"/>
    </location>
</feature>
<evidence type="ECO:0000313" key="8">
    <source>
        <dbReference type="EMBL" id="KAJ1993978.1"/>
    </source>
</evidence>
<feature type="region of interest" description="Disordered" evidence="6">
    <location>
        <begin position="1118"/>
        <end position="1171"/>
    </location>
</feature>
<feature type="compositionally biased region" description="Basic and acidic residues" evidence="6">
    <location>
        <begin position="955"/>
        <end position="964"/>
    </location>
</feature>
<feature type="region of interest" description="Disordered" evidence="6">
    <location>
        <begin position="306"/>
        <end position="351"/>
    </location>
</feature>
<dbReference type="Proteomes" id="UP001151295">
    <property type="component" value="Unassembled WGS sequence"/>
</dbReference>
<dbReference type="SUPFAM" id="SSF54001">
    <property type="entry name" value="Cysteine proteinases"/>
    <property type="match status" value="1"/>
</dbReference>
<feature type="compositionally biased region" description="Basic and acidic residues" evidence="6">
    <location>
        <begin position="547"/>
        <end position="556"/>
    </location>
</feature>
<comment type="similarity">
    <text evidence="1">Belongs to the peptidase C48 family.</text>
</comment>
<dbReference type="PANTHER" id="PTHR46896:SF3">
    <property type="entry name" value="FI06413P-RELATED"/>
    <property type="match status" value="1"/>
</dbReference>
<evidence type="ECO:0000259" key="7">
    <source>
        <dbReference type="PROSITE" id="PS50600"/>
    </source>
</evidence>
<feature type="compositionally biased region" description="Basic and acidic residues" evidence="6">
    <location>
        <begin position="1118"/>
        <end position="1135"/>
    </location>
</feature>
<feature type="compositionally biased region" description="Basic and acidic residues" evidence="6">
    <location>
        <begin position="306"/>
        <end position="319"/>
    </location>
</feature>
<evidence type="ECO:0000256" key="5">
    <source>
        <dbReference type="ARBA" id="ARBA00022801"/>
    </source>
</evidence>
<dbReference type="PANTHER" id="PTHR46896">
    <property type="entry name" value="SENTRIN-SPECIFIC PROTEASE"/>
    <property type="match status" value="1"/>
</dbReference>
<feature type="region of interest" description="Disordered" evidence="6">
    <location>
        <begin position="545"/>
        <end position="568"/>
    </location>
</feature>
<accession>A0ABQ8PQK9</accession>
<feature type="region of interest" description="Disordered" evidence="6">
    <location>
        <begin position="955"/>
        <end position="974"/>
    </location>
</feature>
<organism evidence="8 9">
    <name type="scientific">Coemansia umbellata</name>
    <dbReference type="NCBI Taxonomy" id="1424467"/>
    <lineage>
        <taxon>Eukaryota</taxon>
        <taxon>Fungi</taxon>
        <taxon>Fungi incertae sedis</taxon>
        <taxon>Zoopagomycota</taxon>
        <taxon>Kickxellomycotina</taxon>
        <taxon>Kickxellomycetes</taxon>
        <taxon>Kickxellales</taxon>
        <taxon>Kickxellaceae</taxon>
        <taxon>Coemansia</taxon>
    </lineage>
</organism>
<evidence type="ECO:0000256" key="6">
    <source>
        <dbReference type="SAM" id="MobiDB-lite"/>
    </source>
</evidence>